<reference evidence="3 4" key="2">
    <citation type="submission" date="2018-10" db="EMBL/GenBank/DDBJ databases">
        <authorList>
            <consortium name="Pathogen Informatics"/>
        </authorList>
    </citation>
    <scope>NUCLEOTIDE SEQUENCE [LARGE SCALE GENOMIC DNA]</scope>
</reference>
<reference evidence="5" key="1">
    <citation type="submission" date="2017-02" db="UniProtKB">
        <authorList>
            <consortium name="WormBaseParasite"/>
        </authorList>
    </citation>
    <scope>IDENTIFICATION</scope>
</reference>
<proteinExistence type="predicted"/>
<evidence type="ECO:0000313" key="4">
    <source>
        <dbReference type="Proteomes" id="UP000274131"/>
    </source>
</evidence>
<evidence type="ECO:0000259" key="2">
    <source>
        <dbReference type="PROSITE" id="PS51675"/>
    </source>
</evidence>
<organism evidence="5">
    <name type="scientific">Enterobius vermicularis</name>
    <name type="common">Human pinworm</name>
    <dbReference type="NCBI Taxonomy" id="51028"/>
    <lineage>
        <taxon>Eukaryota</taxon>
        <taxon>Metazoa</taxon>
        <taxon>Ecdysozoa</taxon>
        <taxon>Nematoda</taxon>
        <taxon>Chromadorea</taxon>
        <taxon>Rhabditida</taxon>
        <taxon>Spirurina</taxon>
        <taxon>Oxyuridomorpha</taxon>
        <taxon>Oxyuroidea</taxon>
        <taxon>Oxyuridae</taxon>
        <taxon>Enterobius</taxon>
    </lineage>
</organism>
<protein>
    <submittedName>
        <fullName evidence="5">SAM-dependent MTase TRM10-type domain-containing protein</fullName>
    </submittedName>
</protein>
<dbReference type="AlphaFoldDB" id="A0A0N4V4L3"/>
<evidence type="ECO:0000313" key="5">
    <source>
        <dbReference type="WBParaSite" id="EVEC_0000507301-mRNA-1"/>
    </source>
</evidence>
<feature type="compositionally biased region" description="Polar residues" evidence="1">
    <location>
        <begin position="46"/>
        <end position="66"/>
    </location>
</feature>
<evidence type="ECO:0000313" key="3">
    <source>
        <dbReference type="EMBL" id="VDD90006.1"/>
    </source>
</evidence>
<feature type="domain" description="SAM-dependent MTase TRM10-type" evidence="2">
    <location>
        <begin position="1"/>
        <end position="21"/>
    </location>
</feature>
<dbReference type="InterPro" id="IPR028564">
    <property type="entry name" value="MT_TRM10-typ"/>
</dbReference>
<dbReference type="OrthoDB" id="278300at2759"/>
<sequence>METGSWEDAFYSVIPKRKLEADQRKAVAIDERDGDSEVGFREGRETSTNVSSEERGATSNETTPKK</sequence>
<gene>
    <name evidence="3" type="ORF">EVEC_LOCUS4757</name>
</gene>
<dbReference type="Proteomes" id="UP000274131">
    <property type="component" value="Unassembled WGS sequence"/>
</dbReference>
<dbReference type="EMBL" id="UXUI01007951">
    <property type="protein sequence ID" value="VDD90006.1"/>
    <property type="molecule type" value="Genomic_DNA"/>
</dbReference>
<name>A0A0N4V4L3_ENTVE</name>
<feature type="region of interest" description="Disordered" evidence="1">
    <location>
        <begin position="28"/>
        <end position="66"/>
    </location>
</feature>
<dbReference type="WBParaSite" id="EVEC_0000507301-mRNA-1">
    <property type="protein sequence ID" value="EVEC_0000507301-mRNA-1"/>
    <property type="gene ID" value="EVEC_0000507301"/>
</dbReference>
<keyword evidence="4" id="KW-1185">Reference proteome</keyword>
<accession>A0A0N4V4L3</accession>
<evidence type="ECO:0000256" key="1">
    <source>
        <dbReference type="SAM" id="MobiDB-lite"/>
    </source>
</evidence>
<dbReference type="PROSITE" id="PS51675">
    <property type="entry name" value="SAM_MT_TRM10"/>
    <property type="match status" value="1"/>
</dbReference>